<name>A0ABX1ZC50_9BACL</name>
<dbReference type="Pfam" id="PF22882">
    <property type="entry name" value="GT-D-like"/>
    <property type="match status" value="1"/>
</dbReference>
<evidence type="ECO:0000313" key="2">
    <source>
        <dbReference type="EMBL" id="NOU90922.1"/>
    </source>
</evidence>
<proteinExistence type="predicted"/>
<accession>A0ABX1ZC50</accession>
<reference evidence="2 3" key="1">
    <citation type="submission" date="2019-10" db="EMBL/GenBank/DDBJ databases">
        <title>Description of Paenibacillus choica sp. nov.</title>
        <authorList>
            <person name="Carlier A."/>
            <person name="Qi S."/>
        </authorList>
    </citation>
    <scope>NUCLEOTIDE SEQUENCE [LARGE SCALE GENOMIC DNA]</scope>
    <source>
        <strain evidence="2 3">LMG 31460</strain>
    </source>
</reference>
<dbReference type="EMBL" id="WHOC01000183">
    <property type="protein sequence ID" value="NOU90922.1"/>
    <property type="molecule type" value="Genomic_DNA"/>
</dbReference>
<feature type="domain" description="GT-D fold-like" evidence="1">
    <location>
        <begin position="84"/>
        <end position="141"/>
    </location>
</feature>
<keyword evidence="3" id="KW-1185">Reference proteome</keyword>
<organism evidence="2 3">
    <name type="scientific">Paenibacillus germinis</name>
    <dbReference type="NCBI Taxonomy" id="2654979"/>
    <lineage>
        <taxon>Bacteria</taxon>
        <taxon>Bacillati</taxon>
        <taxon>Bacillota</taxon>
        <taxon>Bacilli</taxon>
        <taxon>Bacillales</taxon>
        <taxon>Paenibacillaceae</taxon>
        <taxon>Paenibacillus</taxon>
    </lineage>
</organism>
<dbReference type="Proteomes" id="UP000658690">
    <property type="component" value="Unassembled WGS sequence"/>
</dbReference>
<dbReference type="InterPro" id="IPR055171">
    <property type="entry name" value="GT-D-like"/>
</dbReference>
<gene>
    <name evidence="2" type="ORF">GC102_35130</name>
</gene>
<protein>
    <recommendedName>
        <fullName evidence="1">GT-D fold-like domain-containing protein</fullName>
    </recommendedName>
</protein>
<evidence type="ECO:0000259" key="1">
    <source>
        <dbReference type="Pfam" id="PF22882"/>
    </source>
</evidence>
<sequence>MRLINKSADTKYLTGYNTGYNSGYNEGYNRGYDTALDKGVFQGGDAIVDQFLPENVILPNISINSIIAAGLDHFYQYMVPVLPTVDIYGLIRNALELRKPLSIIRLGDGELLTMAQGMQSLEQLRQDGPFLHYAGVDLPDYADSSSCYCTAHRNRAWKSCHRFRTSIR</sequence>
<comment type="caution">
    <text evidence="2">The sequence shown here is derived from an EMBL/GenBank/DDBJ whole genome shotgun (WGS) entry which is preliminary data.</text>
</comment>
<evidence type="ECO:0000313" key="3">
    <source>
        <dbReference type="Proteomes" id="UP000658690"/>
    </source>
</evidence>